<dbReference type="Pfam" id="PF20431">
    <property type="entry name" value="E_motif"/>
    <property type="match status" value="1"/>
</dbReference>
<dbReference type="Pfam" id="PF01535">
    <property type="entry name" value="PPR"/>
    <property type="match status" value="2"/>
</dbReference>
<dbReference type="GO" id="GO:0030136">
    <property type="term" value="C:clathrin-coated vesicle"/>
    <property type="evidence" value="ECO:0007669"/>
    <property type="project" value="UniProtKB-SubCell"/>
</dbReference>
<keyword evidence="5" id="KW-0333">Golgi apparatus</keyword>
<keyword evidence="4" id="KW-0677">Repeat</keyword>
<dbReference type="GO" id="GO:0035091">
    <property type="term" value="F:phosphatidylinositol binding"/>
    <property type="evidence" value="ECO:0007669"/>
    <property type="project" value="InterPro"/>
</dbReference>
<dbReference type="InterPro" id="IPR002885">
    <property type="entry name" value="PPR_rpt"/>
</dbReference>
<comment type="subcellular location">
    <subcellularLocation>
        <location evidence="1">Cytoplasmic vesicle</location>
        <location evidence="1">Clathrin-coated vesicle</location>
    </subcellularLocation>
    <subcellularLocation>
        <location evidence="3">Golgi apparatus</location>
        <location evidence="3">trans-Golgi network</location>
    </subcellularLocation>
    <subcellularLocation>
        <location evidence="2">Membrane</location>
        <topology evidence="2">Multi-pass membrane protein</topology>
    </subcellularLocation>
</comment>
<comment type="caution">
    <text evidence="11">The sequence shown here is derived from an EMBL/GenBank/DDBJ whole genome shotgun (WGS) entry which is preliminary data.</text>
</comment>
<feature type="domain" description="ENTH" evidence="10">
    <location>
        <begin position="561"/>
        <end position="695"/>
    </location>
</feature>
<dbReference type="InterPro" id="IPR011990">
    <property type="entry name" value="TPR-like_helical_dom_sf"/>
</dbReference>
<dbReference type="InterPro" id="IPR025564">
    <property type="entry name" value="CAAD_dom"/>
</dbReference>
<dbReference type="EMBL" id="JAXQNO010000020">
    <property type="protein sequence ID" value="KAK4771788.1"/>
    <property type="molecule type" value="Genomic_DNA"/>
</dbReference>
<dbReference type="Pfam" id="PF14159">
    <property type="entry name" value="CAAD"/>
    <property type="match status" value="1"/>
</dbReference>
<dbReference type="Gene3D" id="1.25.40.10">
    <property type="entry name" value="Tetratricopeptide repeat domain"/>
    <property type="match status" value="2"/>
</dbReference>
<dbReference type="Pfam" id="PF01417">
    <property type="entry name" value="ENTH"/>
    <property type="match status" value="1"/>
</dbReference>
<reference evidence="11 12" key="1">
    <citation type="journal article" date="2023" name="Hortic Res">
        <title>Pangenome of water caltrop reveals structural variations and asymmetric subgenome divergence after allopolyploidization.</title>
        <authorList>
            <person name="Zhang X."/>
            <person name="Chen Y."/>
            <person name="Wang L."/>
            <person name="Yuan Y."/>
            <person name="Fang M."/>
            <person name="Shi L."/>
            <person name="Lu R."/>
            <person name="Comes H.P."/>
            <person name="Ma Y."/>
            <person name="Chen Y."/>
            <person name="Huang G."/>
            <person name="Zhou Y."/>
            <person name="Zheng Z."/>
            <person name="Qiu Y."/>
        </authorList>
    </citation>
    <scope>NUCLEOTIDE SEQUENCE [LARGE SCALE GENOMIC DNA]</scope>
    <source>
        <strain evidence="11">F231</strain>
    </source>
</reference>
<dbReference type="AlphaFoldDB" id="A0AAN7KWM0"/>
<evidence type="ECO:0000259" key="9">
    <source>
        <dbReference type="PROSITE" id="PS50179"/>
    </source>
</evidence>
<dbReference type="PANTHER" id="PTHR21514:SF0">
    <property type="entry name" value="AP-4 COMPLEX ACCESSORY SUBUNIT TEPSIN"/>
    <property type="match status" value="1"/>
</dbReference>
<dbReference type="InterPro" id="IPR008942">
    <property type="entry name" value="ENTH_VHS"/>
</dbReference>
<proteinExistence type="predicted"/>
<dbReference type="SUPFAM" id="SSF48452">
    <property type="entry name" value="TPR-like"/>
    <property type="match status" value="1"/>
</dbReference>
<evidence type="ECO:0000256" key="1">
    <source>
        <dbReference type="ARBA" id="ARBA00004132"/>
    </source>
</evidence>
<evidence type="ECO:0000256" key="4">
    <source>
        <dbReference type="ARBA" id="ARBA00022737"/>
    </source>
</evidence>
<dbReference type="Gene3D" id="1.25.40.90">
    <property type="match status" value="1"/>
</dbReference>
<name>A0AAN7KWM0_TRANT</name>
<dbReference type="CDD" id="cd03572">
    <property type="entry name" value="ENTH_like_Tepsin"/>
    <property type="match status" value="1"/>
</dbReference>
<dbReference type="Pfam" id="PF13041">
    <property type="entry name" value="PPR_2"/>
    <property type="match status" value="1"/>
</dbReference>
<dbReference type="GO" id="GO:0043130">
    <property type="term" value="F:ubiquitin binding"/>
    <property type="evidence" value="ECO:0007669"/>
    <property type="project" value="InterPro"/>
</dbReference>
<dbReference type="InterPro" id="IPR013809">
    <property type="entry name" value="ENTH"/>
</dbReference>
<dbReference type="InterPro" id="IPR035802">
    <property type="entry name" value="ENTH/VHS_tepsin"/>
</dbReference>
<feature type="domain" description="VHS" evidence="9">
    <location>
        <begin position="576"/>
        <end position="645"/>
    </location>
</feature>
<evidence type="ECO:0000256" key="3">
    <source>
        <dbReference type="ARBA" id="ARBA00004601"/>
    </source>
</evidence>
<dbReference type="NCBIfam" id="TIGR00756">
    <property type="entry name" value="PPR"/>
    <property type="match status" value="1"/>
</dbReference>
<evidence type="ECO:0000256" key="2">
    <source>
        <dbReference type="ARBA" id="ARBA00004141"/>
    </source>
</evidence>
<dbReference type="PROSITE" id="PS50942">
    <property type="entry name" value="ENTH"/>
    <property type="match status" value="1"/>
</dbReference>
<organism evidence="11 12">
    <name type="scientific">Trapa natans</name>
    <name type="common">Water chestnut</name>
    <dbReference type="NCBI Taxonomy" id="22666"/>
    <lineage>
        <taxon>Eukaryota</taxon>
        <taxon>Viridiplantae</taxon>
        <taxon>Streptophyta</taxon>
        <taxon>Embryophyta</taxon>
        <taxon>Tracheophyta</taxon>
        <taxon>Spermatophyta</taxon>
        <taxon>Magnoliopsida</taxon>
        <taxon>eudicotyledons</taxon>
        <taxon>Gunneridae</taxon>
        <taxon>Pentapetalae</taxon>
        <taxon>rosids</taxon>
        <taxon>malvids</taxon>
        <taxon>Myrtales</taxon>
        <taxon>Lythraceae</taxon>
        <taxon>Trapa</taxon>
    </lineage>
</organism>
<feature type="compositionally biased region" description="Polar residues" evidence="8">
    <location>
        <begin position="786"/>
        <end position="797"/>
    </location>
</feature>
<evidence type="ECO:0000313" key="11">
    <source>
        <dbReference type="EMBL" id="KAK4771788.1"/>
    </source>
</evidence>
<keyword evidence="12" id="KW-1185">Reference proteome</keyword>
<evidence type="ECO:0000256" key="8">
    <source>
        <dbReference type="SAM" id="MobiDB-lite"/>
    </source>
</evidence>
<evidence type="ECO:0000256" key="6">
    <source>
        <dbReference type="ARBA" id="ARBA00023329"/>
    </source>
</evidence>
<dbReference type="SMART" id="SM00288">
    <property type="entry name" value="VHS"/>
    <property type="match status" value="1"/>
</dbReference>
<feature type="region of interest" description="Disordered" evidence="8">
    <location>
        <begin position="780"/>
        <end position="801"/>
    </location>
</feature>
<dbReference type="PROSITE" id="PS51375">
    <property type="entry name" value="PPR"/>
    <property type="match status" value="2"/>
</dbReference>
<protein>
    <submittedName>
        <fullName evidence="11">Uncharacterized protein</fullName>
    </submittedName>
</protein>
<dbReference type="InterPro" id="IPR002014">
    <property type="entry name" value="VHS_dom"/>
</dbReference>
<dbReference type="FunFam" id="1.25.40.10:FF:000427">
    <property type="entry name" value="Pentatricopeptide repeat-containing protein chloroplastic"/>
    <property type="match status" value="1"/>
</dbReference>
<sequence>MASVFANFHTALLLNRAQTLQGRTRAAAFSTVSGLQERTNHATVVVKATGEGSESSTSLSIVQSVQNVWGNSEDRLALFGLGFAGVVAFWASDNLITAIDKLPLIPGVLEIIGILFSAWFTYRYLLFKPSRDELVIAINKSFSNILGHTRKLSQASILASLSSILRPAFFTSQSAIQVLSEDGPFPSPASPDKSDKNPHGTFSRYAALLNSCISRKALNPGKQIHARIIVVGVGFHPHLSTKLVNLYCLCDSLSNAHHLFVRISKRNIFLWNVMIRAYAWNGPQEIALSLYYEMIDQGLVPDNFTLPFALKACSAIAAVKPGRDIHNFAIRTGWDKDPFVGSALLDMYSKCGMVEHAQDVFDKIEKRDAVLWNSMIAAYSQNRRAEEAISLCREMSLSGIRPTEGTLVTVISASADIHKNVQLAELALEKLIDLDPYDAGNYVILSNMYAQAGRWDCVAKVRNLMTNRGIKKSVAFSWIDVKKEVHSFSTGDTSHPLYEKIYAEVMRVEGLIKEAGYVPNTEPVFHDVEDDEKDHMSPAAGGSFCSSISDSGLSEAMDSSRRAVESYWRSRMVDGATSNEDKVTPVYKLEEICELLRSSHVSIVKEVSEFVLKRLDNKSPIVKQKALRLIKYCVGKSGVEFQREMQRHSVAIRQLVHFRGQPDPLKGDALNKAVRETAQEAMSAIFSEQNTKSEPTETLGRRIEGFGNTNFHTSSEDKKSFIREVVNLGTASIKQGISSFAQGHSLKNSDNGSFRGPNLQRSLTVEKDYSEKYVPVEIPQEDRGSFRNSRNATTGPWNSEARVMQVETSNGESSSNDPGSKTREEQLLETIVTSGGVRVQPTRDAIQVFLMEAAKLDALALSRALESKLQLPQWQIRMKAVCVLDAIVRKTDDEPFSIIASYFSENNDGLIRCSESPQASLREKANKVLSLLGGELVSNIVGNVEKPSKDEKDFMEMPNLIDTNDSESDSLFGMDDYTNKIIDQNVGNTSTPMPLIDDLFGGGLSHIVFTSQLMNEDDPFADVSFHNNEGTDHADDIFTGMTVSENQGASENQLSGSTNGTNLLDGFDSNPEVSSKQEAHKNGIIDLTAGLSISNGAKINNQREASILEKYPANQVSSDSLSSLLGSQSMGLGAIGTTGSSMPNNLPPGMMLNPAFVPQSVHYGPMGNFLNQQQFLAAMSRLQNLQHLPPQQYDSSQAMGSPAGSSPFPDIFQSNFPNQVPTSTMNNLKKDETKAFDFISDQLAAARDRKVV</sequence>
<evidence type="ECO:0000256" key="5">
    <source>
        <dbReference type="ARBA" id="ARBA00023034"/>
    </source>
</evidence>
<dbReference type="SUPFAM" id="SSF48464">
    <property type="entry name" value="ENTH/VHS domain"/>
    <property type="match status" value="1"/>
</dbReference>
<dbReference type="PANTHER" id="PTHR21514">
    <property type="entry name" value="AP-4 COMPLEX ACCESSORY SUBUNIT TEPSIN"/>
    <property type="match status" value="1"/>
</dbReference>
<evidence type="ECO:0000256" key="7">
    <source>
        <dbReference type="PROSITE-ProRule" id="PRU00708"/>
    </source>
</evidence>
<dbReference type="InterPro" id="IPR046848">
    <property type="entry name" value="E_motif"/>
</dbReference>
<feature type="repeat" description="PPR" evidence="7">
    <location>
        <begin position="267"/>
        <end position="301"/>
    </location>
</feature>
<feature type="repeat" description="PPR" evidence="7">
    <location>
        <begin position="368"/>
        <end position="402"/>
    </location>
</feature>
<dbReference type="PROSITE" id="PS50179">
    <property type="entry name" value="VHS"/>
    <property type="match status" value="1"/>
</dbReference>
<evidence type="ECO:0000313" key="12">
    <source>
        <dbReference type="Proteomes" id="UP001346149"/>
    </source>
</evidence>
<dbReference type="InterPro" id="IPR039273">
    <property type="entry name" value="TEPSIN"/>
</dbReference>
<gene>
    <name evidence="11" type="ORF">SAY86_013563</name>
</gene>
<keyword evidence="6" id="KW-0968">Cytoplasmic vesicle</keyword>
<evidence type="ECO:0000259" key="10">
    <source>
        <dbReference type="PROSITE" id="PS50942"/>
    </source>
</evidence>
<accession>A0AAN7KWM0</accession>
<dbReference type="Proteomes" id="UP001346149">
    <property type="component" value="Unassembled WGS sequence"/>
</dbReference>
<dbReference type="GO" id="GO:0032588">
    <property type="term" value="C:trans-Golgi network membrane"/>
    <property type="evidence" value="ECO:0007669"/>
    <property type="project" value="TreeGrafter"/>
</dbReference>